<dbReference type="OrthoDB" id="9792160at2"/>
<dbReference type="EMBL" id="LNQL01000008">
    <property type="protein sequence ID" value="KSU47534.1"/>
    <property type="molecule type" value="Genomic_DNA"/>
</dbReference>
<reference evidence="1 4" key="1">
    <citation type="journal article" date="2015" name="Int. J. Syst. Evol. Microbiol.">
        <title>Exiguobacterium enclense sp. nov., isolated from sediment.</title>
        <authorList>
            <person name="Dastager S.G."/>
            <person name="Mawlankar R."/>
            <person name="Sonalkar V.V."/>
            <person name="Thorat M.N."/>
            <person name="Mual P."/>
            <person name="Verma A."/>
            <person name="Krishnamurthi S."/>
            <person name="Tang S.K."/>
            <person name="Li W.J."/>
        </authorList>
    </citation>
    <scope>NUCLEOTIDE SEQUENCE [LARGE SCALE GENOMIC DNA]</scope>
    <source>
        <strain evidence="1 4">NIO-1109</strain>
    </source>
</reference>
<dbReference type="CDD" id="cd10912">
    <property type="entry name" value="PIN_YacP-like"/>
    <property type="match status" value="1"/>
</dbReference>
<dbReference type="GeneID" id="90838876"/>
<dbReference type="PANTHER" id="PTHR34547">
    <property type="entry name" value="YACP-LIKE NYN DOMAIN PROTEIN"/>
    <property type="match status" value="1"/>
</dbReference>
<dbReference type="InterPro" id="IPR010298">
    <property type="entry name" value="YacP-like"/>
</dbReference>
<evidence type="ECO:0000313" key="1">
    <source>
        <dbReference type="EMBL" id="KSU47534.1"/>
    </source>
</evidence>
<sequence>MKYDRLIVDGYNIIGAWPEFRTLREQDFELARERLIHAMAEYQAVTGISVTIVFDAYLQPGRESRMQKSGIEIVYTRENETADEWIEKTAADWLQDIRVKLTVATNDYTEQWVIFTLGALRISAQELRREWKAAVAVIKQQTTSAKTAAQPRSKIDLPEDVLARLEAIRRRKNSDT</sequence>
<evidence type="ECO:0000313" key="4">
    <source>
        <dbReference type="Proteomes" id="UP000053797"/>
    </source>
</evidence>
<name>A0A0V8GB98_9BACL</name>
<dbReference type="Proteomes" id="UP000072605">
    <property type="component" value="Unassembled WGS sequence"/>
</dbReference>
<organism evidence="1 4">
    <name type="scientific">Exiguobacterium indicum</name>
    <dbReference type="NCBI Taxonomy" id="296995"/>
    <lineage>
        <taxon>Bacteria</taxon>
        <taxon>Bacillati</taxon>
        <taxon>Bacillota</taxon>
        <taxon>Bacilli</taxon>
        <taxon>Bacillales</taxon>
        <taxon>Bacillales Family XII. Incertae Sedis</taxon>
        <taxon>Exiguobacterium</taxon>
    </lineage>
</organism>
<dbReference type="Proteomes" id="UP001387110">
    <property type="component" value="Unassembled WGS sequence"/>
</dbReference>
<proteinExistence type="predicted"/>
<evidence type="ECO:0000313" key="6">
    <source>
        <dbReference type="Proteomes" id="UP001387110"/>
    </source>
</evidence>
<keyword evidence="6" id="KW-1185">Reference proteome</keyword>
<protein>
    <submittedName>
        <fullName evidence="3">NYN domain-containing protein</fullName>
    </submittedName>
</protein>
<accession>A0A0V8GB98</accession>
<reference evidence="2 5" key="2">
    <citation type="journal article" date="2016" name="Front. Microbiol.">
        <title>Genomic Resource of Rice Seed Associated Bacteria.</title>
        <authorList>
            <person name="Midha S."/>
            <person name="Bansal K."/>
            <person name="Sharma S."/>
            <person name="Kumar N."/>
            <person name="Patil P.P."/>
            <person name="Chaudhry V."/>
            <person name="Patil P.B."/>
        </authorList>
    </citation>
    <scope>NUCLEOTIDE SEQUENCE [LARGE SCALE GENOMIC DNA]</scope>
    <source>
        <strain evidence="2 5">RSA11</strain>
    </source>
</reference>
<dbReference type="Proteomes" id="UP000053797">
    <property type="component" value="Unassembled WGS sequence"/>
</dbReference>
<dbReference type="Pfam" id="PF05991">
    <property type="entry name" value="NYN_YacP"/>
    <property type="match status" value="1"/>
</dbReference>
<dbReference type="EMBL" id="LDQV01000034">
    <property type="protein sequence ID" value="KTR25644.1"/>
    <property type="molecule type" value="Genomic_DNA"/>
</dbReference>
<reference evidence="3 6" key="3">
    <citation type="submission" date="2023-12" db="EMBL/GenBank/DDBJ databases">
        <authorList>
            <person name="Easwaran N."/>
            <person name="Lazarus H.P.S."/>
        </authorList>
    </citation>
    <scope>NUCLEOTIDE SEQUENCE [LARGE SCALE GENOMIC DNA]</scope>
    <source>
        <strain evidence="3 6">VIT-2023</strain>
    </source>
</reference>
<evidence type="ECO:0000313" key="2">
    <source>
        <dbReference type="EMBL" id="KTR25644.1"/>
    </source>
</evidence>
<dbReference type="RefSeq" id="WP_035399363.1">
    <property type="nucleotide sequence ID" value="NZ_FMYN01000008.1"/>
</dbReference>
<evidence type="ECO:0000313" key="5">
    <source>
        <dbReference type="Proteomes" id="UP000072605"/>
    </source>
</evidence>
<gene>
    <name evidence="1" type="ORF">AS033_16045</name>
    <name evidence="2" type="ORF">RSA11_14465</name>
    <name evidence="3" type="ORF">SZL87_16355</name>
</gene>
<dbReference type="PANTHER" id="PTHR34547:SF1">
    <property type="entry name" value="YACP-LIKE NYN DOMAIN PROTEIN"/>
    <property type="match status" value="1"/>
</dbReference>
<dbReference type="EMBL" id="JBAWKY010000008">
    <property type="protein sequence ID" value="MEI4464001.1"/>
    <property type="molecule type" value="Genomic_DNA"/>
</dbReference>
<evidence type="ECO:0000313" key="3">
    <source>
        <dbReference type="EMBL" id="MEI4464001.1"/>
    </source>
</evidence>
<comment type="caution">
    <text evidence="1">The sequence shown here is derived from an EMBL/GenBank/DDBJ whole genome shotgun (WGS) entry which is preliminary data.</text>
</comment>
<dbReference type="AlphaFoldDB" id="A0A0V8GB98"/>